<dbReference type="EMBL" id="AP026708">
    <property type="protein sequence ID" value="BDQ32769.1"/>
    <property type="molecule type" value="Genomic_DNA"/>
</dbReference>
<organism evidence="1 2">
    <name type="scientific">Pseudodesulfovibrio portus</name>
    <dbReference type="NCBI Taxonomy" id="231439"/>
    <lineage>
        <taxon>Bacteria</taxon>
        <taxon>Pseudomonadati</taxon>
        <taxon>Thermodesulfobacteriota</taxon>
        <taxon>Desulfovibrionia</taxon>
        <taxon>Desulfovibrionales</taxon>
        <taxon>Desulfovibrionaceae</taxon>
    </lineage>
</organism>
<evidence type="ECO:0000313" key="1">
    <source>
        <dbReference type="EMBL" id="BDQ32769.1"/>
    </source>
</evidence>
<gene>
    <name evidence="1" type="ORF">JCM14722_03110</name>
</gene>
<evidence type="ECO:0008006" key="3">
    <source>
        <dbReference type="Google" id="ProtNLM"/>
    </source>
</evidence>
<protein>
    <recommendedName>
        <fullName evidence="3">Lipoprotein</fullName>
    </recommendedName>
</protein>
<dbReference type="PROSITE" id="PS51257">
    <property type="entry name" value="PROKAR_LIPOPROTEIN"/>
    <property type="match status" value="1"/>
</dbReference>
<proteinExistence type="predicted"/>
<name>A0ABM8AN02_9BACT</name>
<sequence length="212" mass="23624">MYLFMDKASGACLRFIVSCLLAVVAMSFLSSCGTSIREIRRDYDREAAALAELDLVEVLAGREPDAILAEAFSHARCAWKEKALFSMSDHSRTVIDHTYDAGSRRLTLTELYDAGLYIDRDCLIYIKISAELPECRVRISPPDMLGAVHCYAVRILCKAGSCIKVDRLTRTVKDGAVVEESEVHEHHAMWEVLFADRDAAVDAYAALRTLAE</sequence>
<dbReference type="Proteomes" id="UP001061361">
    <property type="component" value="Chromosome"/>
</dbReference>
<keyword evidence="2" id="KW-1185">Reference proteome</keyword>
<reference evidence="1" key="1">
    <citation type="submission" date="2022-08" db="EMBL/GenBank/DDBJ databases">
        <title>Genome Sequence of the sulphate-reducing bacterium, Pseudodesulfovibrio portus JCM14722.</title>
        <authorList>
            <person name="Kondo R."/>
            <person name="Kataoka T."/>
        </authorList>
    </citation>
    <scope>NUCLEOTIDE SEQUENCE</scope>
    <source>
        <strain evidence="1">JCM 14722</strain>
    </source>
</reference>
<evidence type="ECO:0000313" key="2">
    <source>
        <dbReference type="Proteomes" id="UP001061361"/>
    </source>
</evidence>
<accession>A0ABM8AN02</accession>